<keyword evidence="2" id="KW-1185">Reference proteome</keyword>
<organism evidence="1 2">
    <name type="scientific">Trichinella murrelli</name>
    <dbReference type="NCBI Taxonomy" id="144512"/>
    <lineage>
        <taxon>Eukaryota</taxon>
        <taxon>Metazoa</taxon>
        <taxon>Ecdysozoa</taxon>
        <taxon>Nematoda</taxon>
        <taxon>Enoplea</taxon>
        <taxon>Dorylaimia</taxon>
        <taxon>Trichinellida</taxon>
        <taxon>Trichinellidae</taxon>
        <taxon>Trichinella</taxon>
    </lineage>
</organism>
<sequence length="63" mass="7601">MADDKRKATRDASIVPSRTIYREHAYLRRMMNVIKRQIELKWRFGLLMYNQKLTSEVICPETK</sequence>
<protein>
    <submittedName>
        <fullName evidence="1">Uncharacterized protein</fullName>
    </submittedName>
</protein>
<dbReference type="Proteomes" id="UP000055048">
    <property type="component" value="Unassembled WGS sequence"/>
</dbReference>
<evidence type="ECO:0000313" key="2">
    <source>
        <dbReference type="Proteomes" id="UP000055048"/>
    </source>
</evidence>
<reference evidence="1 2" key="1">
    <citation type="submission" date="2015-01" db="EMBL/GenBank/DDBJ databases">
        <title>Evolution of Trichinella species and genotypes.</title>
        <authorList>
            <person name="Korhonen P.K."/>
            <person name="Edoardo P."/>
            <person name="Giuseppe L.R."/>
            <person name="Gasser R.B."/>
        </authorList>
    </citation>
    <scope>NUCLEOTIDE SEQUENCE [LARGE SCALE GENOMIC DNA]</scope>
    <source>
        <strain evidence="1">ISS417</strain>
    </source>
</reference>
<comment type="caution">
    <text evidence="1">The sequence shown here is derived from an EMBL/GenBank/DDBJ whole genome shotgun (WGS) entry which is preliminary data.</text>
</comment>
<gene>
    <name evidence="1" type="ORF">T05_1891</name>
</gene>
<proteinExistence type="predicted"/>
<accession>A0A0V0TVF3</accession>
<dbReference type="EMBL" id="JYDJ01000132">
    <property type="protein sequence ID" value="KRX42864.1"/>
    <property type="molecule type" value="Genomic_DNA"/>
</dbReference>
<dbReference type="AlphaFoldDB" id="A0A0V0TVF3"/>
<evidence type="ECO:0000313" key="1">
    <source>
        <dbReference type="EMBL" id="KRX42864.1"/>
    </source>
</evidence>
<name>A0A0V0TVF3_9BILA</name>